<keyword evidence="2" id="KW-1185">Reference proteome</keyword>
<evidence type="ECO:0000313" key="1">
    <source>
        <dbReference type="EMBL" id="SMB93301.1"/>
    </source>
</evidence>
<gene>
    <name evidence="1" type="ORF">SAMN00790413_01924</name>
</gene>
<dbReference type="OrthoDB" id="9796523at2"/>
<reference evidence="1 2" key="1">
    <citation type="submission" date="2017-04" db="EMBL/GenBank/DDBJ databases">
        <authorList>
            <person name="Afonso C.L."/>
            <person name="Miller P.J."/>
            <person name="Scott M.A."/>
            <person name="Spackman E."/>
            <person name="Goraichik I."/>
            <person name="Dimitrov K.M."/>
            <person name="Suarez D.L."/>
            <person name="Swayne D.E."/>
        </authorList>
    </citation>
    <scope>NUCLEOTIDE SEQUENCE [LARGE SCALE GENOMIC DNA]</scope>
    <source>
        <strain evidence="1 2">KR-140</strain>
    </source>
</reference>
<dbReference type="EMBL" id="FWWU01000009">
    <property type="protein sequence ID" value="SMB93301.1"/>
    <property type="molecule type" value="Genomic_DNA"/>
</dbReference>
<dbReference type="STRING" id="695939.SAMN00790413_01924"/>
<proteinExistence type="predicted"/>
<dbReference type="InterPro" id="IPR025591">
    <property type="entry name" value="RloB"/>
</dbReference>
<dbReference type="Pfam" id="PF13707">
    <property type="entry name" value="RloB"/>
    <property type="match status" value="1"/>
</dbReference>
<dbReference type="AlphaFoldDB" id="A0A1W1VJR8"/>
<evidence type="ECO:0000313" key="2">
    <source>
        <dbReference type="Proteomes" id="UP000192582"/>
    </source>
</evidence>
<sequence length="206" mass="23694">MTKGRKAAREIGKKRPSRKIKKTYLIVCEGVKTEPNYFMEMRREHKLAISVEVCGTGCNTISLIAEAAKIVKSSGINFDQIWCVFDKDDFPADNFDNAINKANSHGFRLAWSNECFELWYLLHFRYTTAHLPRESIYRDLTSRVEGSYEKNRQGMYKFLLPEQKTAIKNAKKLEVYHIANGSTPSGSNPLTKVYELVEELISQIEE</sequence>
<accession>A0A1W1VJR8</accession>
<name>A0A1W1VJR8_9DEIO</name>
<protein>
    <submittedName>
        <fullName evidence="1">RloB-like protein</fullName>
    </submittedName>
</protein>
<dbReference type="RefSeq" id="WP_084049295.1">
    <property type="nucleotide sequence ID" value="NZ_FWWU01000009.1"/>
</dbReference>
<organism evidence="1 2">
    <name type="scientific">Deinococcus hopiensis KR-140</name>
    <dbReference type="NCBI Taxonomy" id="695939"/>
    <lineage>
        <taxon>Bacteria</taxon>
        <taxon>Thermotogati</taxon>
        <taxon>Deinococcota</taxon>
        <taxon>Deinococci</taxon>
        <taxon>Deinococcales</taxon>
        <taxon>Deinococcaceae</taxon>
        <taxon>Deinococcus</taxon>
    </lineage>
</organism>
<dbReference type="Proteomes" id="UP000192582">
    <property type="component" value="Unassembled WGS sequence"/>
</dbReference>